<keyword evidence="1" id="KW-0067">ATP-binding</keyword>
<evidence type="ECO:0000313" key="3">
    <source>
        <dbReference type="EMBL" id="MDR5710765.1"/>
    </source>
</evidence>
<dbReference type="InterPro" id="IPR011761">
    <property type="entry name" value="ATP-grasp"/>
</dbReference>
<gene>
    <name evidence="3" type="ORF">RH857_01235</name>
</gene>
<reference evidence="4" key="1">
    <citation type="submission" date="2023-07" db="EMBL/GenBank/DDBJ databases">
        <title>Description of three actinobacteria isolated from air of manufacturing shop in a pharmaceutical factory.</title>
        <authorList>
            <person name="Zhang D.-F."/>
        </authorList>
    </citation>
    <scope>NUCLEOTIDE SEQUENCE [LARGE SCALE GENOMIC DNA]</scope>
    <source>
        <strain evidence="4">CCTCC AB 207010</strain>
    </source>
</reference>
<dbReference type="Pfam" id="PF08443">
    <property type="entry name" value="RimK"/>
    <property type="match status" value="1"/>
</dbReference>
<dbReference type="SUPFAM" id="SSF56059">
    <property type="entry name" value="Glutathione synthetase ATP-binding domain-like"/>
    <property type="match status" value="1"/>
</dbReference>
<comment type="caution">
    <text evidence="3">The sequence shown here is derived from an EMBL/GenBank/DDBJ whole genome shotgun (WGS) entry which is preliminary data.</text>
</comment>
<dbReference type="PANTHER" id="PTHR21621">
    <property type="entry name" value="RIBOSOMAL PROTEIN S6 MODIFICATION PROTEIN"/>
    <property type="match status" value="1"/>
</dbReference>
<evidence type="ECO:0000313" key="4">
    <source>
        <dbReference type="Proteomes" id="UP001260872"/>
    </source>
</evidence>
<feature type="domain" description="ATP-grasp" evidence="2">
    <location>
        <begin position="82"/>
        <end position="328"/>
    </location>
</feature>
<dbReference type="Gene3D" id="3.30.470.20">
    <property type="entry name" value="ATP-grasp fold, B domain"/>
    <property type="match status" value="2"/>
</dbReference>
<keyword evidence="4" id="KW-1185">Reference proteome</keyword>
<dbReference type="PANTHER" id="PTHR21621:SF0">
    <property type="entry name" value="BETA-CITRYLGLUTAMATE SYNTHASE B-RELATED"/>
    <property type="match status" value="1"/>
</dbReference>
<name>A0ABU1FQ45_9MICC</name>
<evidence type="ECO:0000259" key="2">
    <source>
        <dbReference type="PROSITE" id="PS50975"/>
    </source>
</evidence>
<accession>A0ABU1FQ45</accession>
<dbReference type="EMBL" id="JAVKGT010000002">
    <property type="protein sequence ID" value="MDR5710765.1"/>
    <property type="molecule type" value="Genomic_DNA"/>
</dbReference>
<dbReference type="RefSeq" id="WP_310536156.1">
    <property type="nucleotide sequence ID" value="NZ_BAAAOC010000015.1"/>
</dbReference>
<dbReference type="InterPro" id="IPR013651">
    <property type="entry name" value="ATP-grasp_RimK-type"/>
</dbReference>
<evidence type="ECO:0000256" key="1">
    <source>
        <dbReference type="PROSITE-ProRule" id="PRU00409"/>
    </source>
</evidence>
<protein>
    <submittedName>
        <fullName evidence="3">ATP-grasp domain-containing protein</fullName>
    </submittedName>
</protein>
<keyword evidence="1" id="KW-0547">Nucleotide-binding</keyword>
<dbReference type="PROSITE" id="PS50975">
    <property type="entry name" value="ATP_GRASP"/>
    <property type="match status" value="1"/>
</dbReference>
<organism evidence="3 4">
    <name type="scientific">Nesterenkonia flava</name>
    <dbReference type="NCBI Taxonomy" id="469799"/>
    <lineage>
        <taxon>Bacteria</taxon>
        <taxon>Bacillati</taxon>
        <taxon>Actinomycetota</taxon>
        <taxon>Actinomycetes</taxon>
        <taxon>Micrococcales</taxon>
        <taxon>Micrococcaceae</taxon>
        <taxon>Nesterenkonia</taxon>
    </lineage>
</organism>
<sequence>MTFSDAELSAAQEEMTRHGIRKRLELWTDVAIVAGALKRGIELQPSPKRHIVLRHAGKNFRWPEGLNVPLARRATQLKEVTSRLLRSKGINAPENAVFGPEDVARALAWAAPIFPVVVKPFEANMGRGVHVNINNETSFRQAFSRVAADFGHVLVEDFAPGVEHRVLVVDYTVVAATRRVPANVVGDGEQSVAELAEIKSQDLGRIHKKIVLDDMVADYLRRRGLSIDSVPAAGEQVFLRGTSNLHTGGDAVDATEQLKPEEIEFAERAARAIPGLRLAGLDLLLPRGGQGSEPSVLEINPKPMISMHHFPREGTPRDAAGAILDVVFPSTRAQ</sequence>
<proteinExistence type="predicted"/>
<dbReference type="Proteomes" id="UP001260872">
    <property type="component" value="Unassembled WGS sequence"/>
</dbReference>